<comment type="subcellular location">
    <subcellularLocation>
        <location evidence="1 6">Nucleus</location>
    </subcellularLocation>
</comment>
<keyword evidence="3 6" id="KW-0238">DNA-binding</keyword>
<dbReference type="GO" id="GO:0000981">
    <property type="term" value="F:DNA-binding transcription factor activity, RNA polymerase II-specific"/>
    <property type="evidence" value="ECO:0007669"/>
    <property type="project" value="InterPro"/>
</dbReference>
<dbReference type="STRING" id="6182.A0A4Z2CQX5"/>
<feature type="region of interest" description="Disordered" evidence="7">
    <location>
        <begin position="676"/>
        <end position="732"/>
    </location>
</feature>
<evidence type="ECO:0000256" key="2">
    <source>
        <dbReference type="ARBA" id="ARBA00008446"/>
    </source>
</evidence>
<evidence type="ECO:0000256" key="4">
    <source>
        <dbReference type="ARBA" id="ARBA00023155"/>
    </source>
</evidence>
<dbReference type="PROSITE" id="PS00027">
    <property type="entry name" value="HOMEOBOX_1"/>
    <property type="match status" value="1"/>
</dbReference>
<dbReference type="OrthoDB" id="5399138at2759"/>
<dbReference type="PANTHER" id="PTHR11211">
    <property type="entry name" value="IROQUOIS-CLASS HOMEODOMAIN PROTEIN IRX"/>
    <property type="match status" value="1"/>
</dbReference>
<protein>
    <submittedName>
        <fullName evidence="9">Iroquois-class homeodomain protein</fullName>
    </submittedName>
</protein>
<keyword evidence="4 6" id="KW-0371">Homeobox</keyword>
<keyword evidence="5 6" id="KW-0539">Nucleus</keyword>
<evidence type="ECO:0000256" key="5">
    <source>
        <dbReference type="ARBA" id="ARBA00023242"/>
    </source>
</evidence>
<dbReference type="PANTHER" id="PTHR11211:SF40">
    <property type="entry name" value="MIRROR, ISOFORM C"/>
    <property type="match status" value="1"/>
</dbReference>
<dbReference type="EMBL" id="SKCS01000466">
    <property type="protein sequence ID" value="TNN06400.1"/>
    <property type="molecule type" value="Genomic_DNA"/>
</dbReference>
<evidence type="ECO:0000313" key="9">
    <source>
        <dbReference type="EMBL" id="TNN06400.1"/>
    </source>
</evidence>
<gene>
    <name evidence="9" type="ORF">EWB00_008403</name>
</gene>
<evidence type="ECO:0000256" key="1">
    <source>
        <dbReference type="ARBA" id="ARBA00004123"/>
    </source>
</evidence>
<evidence type="ECO:0000259" key="8">
    <source>
        <dbReference type="PROSITE" id="PS50071"/>
    </source>
</evidence>
<comment type="similarity">
    <text evidence="2">Belongs to the TALE/IRO homeobox family.</text>
</comment>
<evidence type="ECO:0000256" key="7">
    <source>
        <dbReference type="SAM" id="MobiDB-lite"/>
    </source>
</evidence>
<dbReference type="InterPro" id="IPR017970">
    <property type="entry name" value="Homeobox_CS"/>
</dbReference>
<dbReference type="AlphaFoldDB" id="A0A4Z2CQX5"/>
<dbReference type="InterPro" id="IPR009057">
    <property type="entry name" value="Homeodomain-like_sf"/>
</dbReference>
<reference evidence="9 10" key="1">
    <citation type="submission" date="2019-03" db="EMBL/GenBank/DDBJ databases">
        <title>An improved genome assembly of the fluke Schistosoma japonicum.</title>
        <authorList>
            <person name="Hu W."/>
            <person name="Luo F."/>
            <person name="Yin M."/>
            <person name="Mo X."/>
            <person name="Sun C."/>
            <person name="Wu Q."/>
            <person name="Zhu B."/>
            <person name="Xiang M."/>
            <person name="Wang J."/>
            <person name="Wang Y."/>
            <person name="Zhang T."/>
            <person name="Xu B."/>
            <person name="Zheng H."/>
            <person name="Feng Z."/>
        </authorList>
    </citation>
    <scope>NUCLEOTIDE SEQUENCE [LARGE SCALE GENOMIC DNA]</scope>
    <source>
        <strain evidence="9">HuSjv2</strain>
        <tissue evidence="9">Worms</tissue>
    </source>
</reference>
<dbReference type="GO" id="GO:0048468">
    <property type="term" value="P:cell development"/>
    <property type="evidence" value="ECO:0007669"/>
    <property type="project" value="TreeGrafter"/>
</dbReference>
<name>A0A4Z2CQX5_SCHJA</name>
<dbReference type="InterPro" id="IPR001356">
    <property type="entry name" value="HD"/>
</dbReference>
<dbReference type="FunFam" id="1.10.10.60:FF:000003">
    <property type="entry name" value="Iroquois-class homeobox protein IRX"/>
    <property type="match status" value="1"/>
</dbReference>
<dbReference type="Pfam" id="PF05920">
    <property type="entry name" value="Homeobox_KN"/>
    <property type="match status" value="1"/>
</dbReference>
<dbReference type="CDD" id="cd00086">
    <property type="entry name" value="homeodomain"/>
    <property type="match status" value="1"/>
</dbReference>
<evidence type="ECO:0000256" key="3">
    <source>
        <dbReference type="ARBA" id="ARBA00023125"/>
    </source>
</evidence>
<feature type="domain" description="Homeobox" evidence="8">
    <location>
        <begin position="540"/>
        <end position="603"/>
    </location>
</feature>
<sequence length="985" mass="111771">MAFTQNENLSSYNLSTLCSQNSSPITSLSMNNDINRIVDGFSTNDYNIKHNSWECDDMRNNLIQEDQHGGQQQHQESSHTSFHSLHRKIYHNLEYSERNLINDLSVSGLKQLNTELNETDNVEVASSVRLTNASDYALKTSLYHQQYSNHLNYPTNYHKSNYNLHQHHEEQILHSTINSMEPHKSTYGKQCQELNNVEVVPSNHLELEASKSRLLSQLDISSPTTCGSASSSSVQIESQVGGNHKVNISQYDNTSREFHSTRKDEQNLTEFSHYTPYINRLFSSKPLINYGVQQSQCQKDTTVSNLMSTISCITNNINDSLYTQVKHHNSSILTTTHSFLSNATNTTVTFTGISEANGNISEHYTNSTHSDYEKFQPNDYKLSSEKNPLKTDHSLHSPISCSRTNELLNPNVDVTLNNALYLRIPPVHLSTSNAYSNVINPSHSKQSVHSRMASNDLSIDQHKFHIQNNNHDIKVSSSNNTSYSFTRNLPQHPNLSRSAHNFSHPHLHQSVYSNNGHLRSFTQPNGSTTGHLNHHGFPYGLDGTRRKNATRESTTTLKVWLQEHMKNPYPTKGEKIMLAIITKMTLTQVSTWFANARRRLKKENKMSWPPKSTGSGGSGSMEHRSPTNLNYAQNSNIKHVNNKNEKSVEHFSNSTKKLQTNVGELHNLLEIVDEDETILDGNEDPLLNDDNDDDCDADDDDGISEDHDDDGDDDDDDDDNQSEDVKIDGNINDLNIPECRQGYLPTSHHHFLSNSSFISYPHQDTFISKQYTHNYMNVFPDNFNSEEQNPFKTELLSFQHDSKKYLPSSQTFPDYMNSSSIQYNHNKNQIGSDEYFPNKAIHLLQNNNINTSNTTTTTTTNTTTAVISSIESSLQSRLDPLKSIDFSQEISLEPNAFHINSHNDNNSLQTSIKYQHSLNASYLTTNLHSVPMNNNFALLDQHQSSVQYDHDPKSIDCPITLRSKQSCIDTNIMLHNTKYLQSNFC</sequence>
<organism evidence="9 10">
    <name type="scientific">Schistosoma japonicum</name>
    <name type="common">Blood fluke</name>
    <dbReference type="NCBI Taxonomy" id="6182"/>
    <lineage>
        <taxon>Eukaryota</taxon>
        <taxon>Metazoa</taxon>
        <taxon>Spiralia</taxon>
        <taxon>Lophotrochozoa</taxon>
        <taxon>Platyhelminthes</taxon>
        <taxon>Trematoda</taxon>
        <taxon>Digenea</taxon>
        <taxon>Strigeidida</taxon>
        <taxon>Schistosomatoidea</taxon>
        <taxon>Schistosomatidae</taxon>
        <taxon>Schistosoma</taxon>
    </lineage>
</organism>
<accession>A0A4Z2CQX5</accession>
<dbReference type="Proteomes" id="UP000311919">
    <property type="component" value="Unassembled WGS sequence"/>
</dbReference>
<dbReference type="GO" id="GO:0005634">
    <property type="term" value="C:nucleus"/>
    <property type="evidence" value="ECO:0007669"/>
    <property type="project" value="UniProtKB-SubCell"/>
</dbReference>
<dbReference type="GO" id="GO:0000978">
    <property type="term" value="F:RNA polymerase II cis-regulatory region sequence-specific DNA binding"/>
    <property type="evidence" value="ECO:0007669"/>
    <property type="project" value="TreeGrafter"/>
</dbReference>
<evidence type="ECO:0000256" key="6">
    <source>
        <dbReference type="PROSITE-ProRule" id="PRU00108"/>
    </source>
</evidence>
<feature type="DNA-binding region" description="Homeobox" evidence="6">
    <location>
        <begin position="542"/>
        <end position="604"/>
    </location>
</feature>
<evidence type="ECO:0000313" key="10">
    <source>
        <dbReference type="Proteomes" id="UP000311919"/>
    </source>
</evidence>
<dbReference type="SUPFAM" id="SSF46689">
    <property type="entry name" value="Homeodomain-like"/>
    <property type="match status" value="1"/>
</dbReference>
<dbReference type="InterPro" id="IPR008422">
    <property type="entry name" value="KN_HD"/>
</dbReference>
<feature type="region of interest" description="Disordered" evidence="7">
    <location>
        <begin position="603"/>
        <end position="629"/>
    </location>
</feature>
<dbReference type="PROSITE" id="PS50071">
    <property type="entry name" value="HOMEOBOX_2"/>
    <property type="match status" value="1"/>
</dbReference>
<feature type="compositionally biased region" description="Acidic residues" evidence="7">
    <location>
        <begin position="676"/>
        <end position="722"/>
    </location>
</feature>
<dbReference type="GO" id="GO:0030182">
    <property type="term" value="P:neuron differentiation"/>
    <property type="evidence" value="ECO:0007669"/>
    <property type="project" value="TreeGrafter"/>
</dbReference>
<comment type="caution">
    <text evidence="9">The sequence shown here is derived from an EMBL/GenBank/DDBJ whole genome shotgun (WGS) entry which is preliminary data.</text>
</comment>
<dbReference type="SMART" id="SM00389">
    <property type="entry name" value="HOX"/>
    <property type="match status" value="1"/>
</dbReference>
<keyword evidence="10" id="KW-1185">Reference proteome</keyword>
<dbReference type="Gene3D" id="1.10.10.60">
    <property type="entry name" value="Homeodomain-like"/>
    <property type="match status" value="1"/>
</dbReference>
<proteinExistence type="inferred from homology"/>